<sequence length="266" mass="32237">MERSPLSGVFFWKNIIEKYDRPNIEITILLEQWKWIQHTNTKVQTMFYDTIVIYYEPTIEQTWKRIQQRNRNEEKSMTIKYVSQIQQQILYDNNTMKKYLSQSTTETETDTTDDETNLKETNSRKQWTTTTTAIRQNPQLNIEKITIDLANELHEPIYQNATEMQDQLGLIYSPNQTITQKMEQIKKALETKEQNQQNIINEYQNQHDYRNDHIRQPIIRDWNAQRWRTKETMYNYLTYPEEAVIEDTKIKLHEQENNDLIEITDE</sequence>
<evidence type="ECO:0000256" key="1">
    <source>
        <dbReference type="SAM" id="Coils"/>
    </source>
</evidence>
<evidence type="ECO:0000313" key="4">
    <source>
        <dbReference type="Proteomes" id="UP000789831"/>
    </source>
</evidence>
<accession>A0A9N9CTU0</accession>
<evidence type="ECO:0000256" key="2">
    <source>
        <dbReference type="SAM" id="MobiDB-lite"/>
    </source>
</evidence>
<reference evidence="3" key="1">
    <citation type="submission" date="2021-06" db="EMBL/GenBank/DDBJ databases">
        <authorList>
            <person name="Kallberg Y."/>
            <person name="Tangrot J."/>
            <person name="Rosling A."/>
        </authorList>
    </citation>
    <scope>NUCLEOTIDE SEQUENCE</scope>
    <source>
        <strain evidence="3">MT106</strain>
    </source>
</reference>
<name>A0A9N9CTU0_9GLOM</name>
<gene>
    <name evidence="3" type="ORF">AGERDE_LOCUS9630</name>
</gene>
<dbReference type="AlphaFoldDB" id="A0A9N9CTU0"/>
<dbReference type="InterPro" id="IPR027417">
    <property type="entry name" value="P-loop_NTPase"/>
</dbReference>
<protein>
    <submittedName>
        <fullName evidence="3">1367_t:CDS:1</fullName>
    </submittedName>
</protein>
<comment type="caution">
    <text evidence="3">The sequence shown here is derived from an EMBL/GenBank/DDBJ whole genome shotgun (WGS) entry which is preliminary data.</text>
</comment>
<dbReference type="Proteomes" id="UP000789831">
    <property type="component" value="Unassembled WGS sequence"/>
</dbReference>
<feature type="region of interest" description="Disordered" evidence="2">
    <location>
        <begin position="102"/>
        <end position="126"/>
    </location>
</feature>
<proteinExistence type="predicted"/>
<keyword evidence="4" id="KW-1185">Reference proteome</keyword>
<feature type="coiled-coil region" evidence="1">
    <location>
        <begin position="175"/>
        <end position="206"/>
    </location>
</feature>
<organism evidence="3 4">
    <name type="scientific">Ambispora gerdemannii</name>
    <dbReference type="NCBI Taxonomy" id="144530"/>
    <lineage>
        <taxon>Eukaryota</taxon>
        <taxon>Fungi</taxon>
        <taxon>Fungi incertae sedis</taxon>
        <taxon>Mucoromycota</taxon>
        <taxon>Glomeromycotina</taxon>
        <taxon>Glomeromycetes</taxon>
        <taxon>Archaeosporales</taxon>
        <taxon>Ambisporaceae</taxon>
        <taxon>Ambispora</taxon>
    </lineage>
</organism>
<evidence type="ECO:0000313" key="3">
    <source>
        <dbReference type="EMBL" id="CAG8611840.1"/>
    </source>
</evidence>
<keyword evidence="1" id="KW-0175">Coiled coil</keyword>
<dbReference type="Gene3D" id="3.40.50.300">
    <property type="entry name" value="P-loop containing nucleotide triphosphate hydrolases"/>
    <property type="match status" value="1"/>
</dbReference>
<dbReference type="EMBL" id="CAJVPL010002495">
    <property type="protein sequence ID" value="CAG8611840.1"/>
    <property type="molecule type" value="Genomic_DNA"/>
</dbReference>
<dbReference type="OrthoDB" id="567086at2759"/>